<proteinExistence type="predicted"/>
<dbReference type="EMBL" id="VSSQ01117918">
    <property type="protein sequence ID" value="MPN52123.1"/>
    <property type="molecule type" value="Genomic_DNA"/>
</dbReference>
<dbReference type="AlphaFoldDB" id="A0A645IY31"/>
<reference evidence="1" key="1">
    <citation type="submission" date="2019-08" db="EMBL/GenBank/DDBJ databases">
        <authorList>
            <person name="Kucharzyk K."/>
            <person name="Murdoch R.W."/>
            <person name="Higgins S."/>
            <person name="Loffler F."/>
        </authorList>
    </citation>
    <scope>NUCLEOTIDE SEQUENCE</scope>
</reference>
<comment type="caution">
    <text evidence="1">The sequence shown here is derived from an EMBL/GenBank/DDBJ whole genome shotgun (WGS) entry which is preliminary data.</text>
</comment>
<name>A0A645IY31_9ZZZZ</name>
<gene>
    <name evidence="1" type="ORF">SDC9_199777</name>
</gene>
<organism evidence="1">
    <name type="scientific">bioreactor metagenome</name>
    <dbReference type="NCBI Taxonomy" id="1076179"/>
    <lineage>
        <taxon>unclassified sequences</taxon>
        <taxon>metagenomes</taxon>
        <taxon>ecological metagenomes</taxon>
    </lineage>
</organism>
<protein>
    <submittedName>
        <fullName evidence="1">Uncharacterized protein</fullName>
    </submittedName>
</protein>
<evidence type="ECO:0000313" key="1">
    <source>
        <dbReference type="EMBL" id="MPN52123.1"/>
    </source>
</evidence>
<accession>A0A645IY31</accession>
<sequence length="66" mass="7612">MRREKHTSAMRIIESTLYAVFQLADIAGPCITLEQRHGLGRNAADFHPKFQIEFFNKVPGQKRNIL</sequence>